<dbReference type="GeneTree" id="ENSGT01030000235040"/>
<evidence type="ECO:0000313" key="7">
    <source>
        <dbReference type="Proteomes" id="UP000265020"/>
    </source>
</evidence>
<comment type="function">
    <text evidence="4">Cytokine with a wide variety of biological functions in immunity, tissue regeneration, and metabolism. Binds to IL6R, then the complex associates to the signaling subunit IL6ST/gp130 to trigger the intracellular IL6-signaling pathway. The interaction with the membrane-bound IL6R and IL6ST stimulates 'classic signaling', whereas the binding of IL6 and soluble IL6R to IL6ST stimulates 'trans-signaling'. Alternatively, 'cluster signaling' occurs when membrane-bound IL6:IL6R complexes on transmitter cells activate IL6ST receptors on neighboring receiver cells.</text>
</comment>
<dbReference type="SMART" id="SM00126">
    <property type="entry name" value="IL6"/>
    <property type="match status" value="1"/>
</dbReference>
<keyword evidence="7" id="KW-1185">Reference proteome</keyword>
<evidence type="ECO:0000256" key="1">
    <source>
        <dbReference type="ARBA" id="ARBA00007432"/>
    </source>
</evidence>
<evidence type="ECO:0000256" key="3">
    <source>
        <dbReference type="ARBA" id="ARBA00022486"/>
    </source>
</evidence>
<dbReference type="Proteomes" id="UP000265020">
    <property type="component" value="Unassembled WGS sequence"/>
</dbReference>
<dbReference type="PANTHER" id="PTHR48494:SF1">
    <property type="entry name" value="INTERLEUKIN-6"/>
    <property type="match status" value="1"/>
</dbReference>
<dbReference type="Pfam" id="PF00489">
    <property type="entry name" value="IL6"/>
    <property type="match status" value="1"/>
</dbReference>
<dbReference type="GO" id="GO:0030154">
    <property type="term" value="P:cell differentiation"/>
    <property type="evidence" value="ECO:0007669"/>
    <property type="project" value="InterPro"/>
</dbReference>
<keyword evidence="3" id="KW-0011">Acute phase</keyword>
<dbReference type="InterPro" id="IPR003574">
    <property type="entry name" value="IL-6-like"/>
</dbReference>
<feature type="signal peptide" evidence="5">
    <location>
        <begin position="1"/>
        <end position="30"/>
    </location>
</feature>
<dbReference type="GO" id="GO:0006953">
    <property type="term" value="P:acute-phase response"/>
    <property type="evidence" value="ECO:0007669"/>
    <property type="project" value="UniProtKB-KW"/>
</dbReference>
<dbReference type="SUPFAM" id="SSF47266">
    <property type="entry name" value="4-helical cytokines"/>
    <property type="match status" value="1"/>
</dbReference>
<reference evidence="6" key="2">
    <citation type="submission" date="2025-09" db="UniProtKB">
        <authorList>
            <consortium name="Ensembl"/>
        </authorList>
    </citation>
    <scope>IDENTIFICATION</scope>
</reference>
<dbReference type="Gene3D" id="1.20.1250.10">
    <property type="match status" value="1"/>
</dbReference>
<evidence type="ECO:0000256" key="4">
    <source>
        <dbReference type="ARBA" id="ARBA00023441"/>
    </source>
</evidence>
<organism evidence="6 7">
    <name type="scientific">Cyprinodon variegatus</name>
    <name type="common">Sheepshead minnow</name>
    <dbReference type="NCBI Taxonomy" id="28743"/>
    <lineage>
        <taxon>Eukaryota</taxon>
        <taxon>Metazoa</taxon>
        <taxon>Chordata</taxon>
        <taxon>Craniata</taxon>
        <taxon>Vertebrata</taxon>
        <taxon>Euteleostomi</taxon>
        <taxon>Actinopterygii</taxon>
        <taxon>Neopterygii</taxon>
        <taxon>Teleostei</taxon>
        <taxon>Neoteleostei</taxon>
        <taxon>Acanthomorphata</taxon>
        <taxon>Ovalentaria</taxon>
        <taxon>Atherinomorphae</taxon>
        <taxon>Cyprinodontiformes</taxon>
        <taxon>Cyprinodontidae</taxon>
        <taxon>Cyprinodon</taxon>
    </lineage>
</organism>
<proteinExistence type="inferred from homology"/>
<accession>A0A3Q2E5F2</accession>
<evidence type="ECO:0000313" key="6">
    <source>
        <dbReference type="Ensembl" id="ENSCVAP00000027488.1"/>
    </source>
</evidence>
<sequence>MNSKFSKSNATNLLLLAVMLAAVLPLCVLGAPLADAPTDLPPDEMSGYKQLTYFLSDSDLVISDYSCLHFFLLNTANQCNVIVCFCQFEIEFSSNVEYALLNRYKLPSVPGKKPNSSSSKEVCFQWLAKGLMDYKVLLKYVVREYPNSPIVAKVNAAIPLLIAHIKAKMRNADQVVAPTSSEEQQWLKKLDNPDLFHRKMMAHSILRSLNFFLVDGKRLYSKWEMPKGKPRN</sequence>
<name>A0A3Q2E5F2_CYPVA</name>
<dbReference type="InterPro" id="IPR030474">
    <property type="entry name" value="IL-6/GCSF/MGF"/>
</dbReference>
<protein>
    <recommendedName>
        <fullName evidence="2">Interleukin-6</fullName>
    </recommendedName>
</protein>
<dbReference type="PANTHER" id="PTHR48494">
    <property type="entry name" value="INTERLEUKIN-6"/>
    <property type="match status" value="1"/>
</dbReference>
<dbReference type="GO" id="GO:0006955">
    <property type="term" value="P:immune response"/>
    <property type="evidence" value="ECO:0007669"/>
    <property type="project" value="InterPro"/>
</dbReference>
<reference evidence="6" key="1">
    <citation type="submission" date="2025-08" db="UniProtKB">
        <authorList>
            <consortium name="Ensembl"/>
        </authorList>
    </citation>
    <scope>IDENTIFICATION</scope>
</reference>
<dbReference type="Ensembl" id="ENSCVAT00000029987.1">
    <property type="protein sequence ID" value="ENSCVAP00000027488.1"/>
    <property type="gene ID" value="ENSCVAG00000000353.1"/>
</dbReference>
<keyword evidence="5" id="KW-0732">Signal</keyword>
<dbReference type="STRING" id="28743.ENSCVAP00000027488"/>
<dbReference type="GO" id="GO:0005138">
    <property type="term" value="F:interleukin-6 receptor binding"/>
    <property type="evidence" value="ECO:0007669"/>
    <property type="project" value="InterPro"/>
</dbReference>
<dbReference type="GO" id="GO:0005125">
    <property type="term" value="F:cytokine activity"/>
    <property type="evidence" value="ECO:0007669"/>
    <property type="project" value="InterPro"/>
</dbReference>
<dbReference type="AlphaFoldDB" id="A0A3Q2E5F2"/>
<comment type="similarity">
    <text evidence="1">Belongs to the IL-6 superfamily.</text>
</comment>
<feature type="chain" id="PRO_5018596041" description="Interleukin-6" evidence="5">
    <location>
        <begin position="31"/>
        <end position="232"/>
    </location>
</feature>
<evidence type="ECO:0000256" key="2">
    <source>
        <dbReference type="ARBA" id="ARBA00019464"/>
    </source>
</evidence>
<evidence type="ECO:0000256" key="5">
    <source>
        <dbReference type="SAM" id="SignalP"/>
    </source>
</evidence>
<dbReference type="InterPro" id="IPR009079">
    <property type="entry name" value="4_helix_cytokine-like_core"/>
</dbReference>
<dbReference type="GO" id="GO:0005615">
    <property type="term" value="C:extracellular space"/>
    <property type="evidence" value="ECO:0007669"/>
    <property type="project" value="InterPro"/>
</dbReference>